<evidence type="ECO:0000256" key="1">
    <source>
        <dbReference type="SAM" id="Phobius"/>
    </source>
</evidence>
<organism evidence="2 3">
    <name type="scientific">Paenibacillus polymyxa</name>
    <name type="common">Bacillus polymyxa</name>
    <dbReference type="NCBI Taxonomy" id="1406"/>
    <lineage>
        <taxon>Bacteria</taxon>
        <taxon>Bacillati</taxon>
        <taxon>Bacillota</taxon>
        <taxon>Bacilli</taxon>
        <taxon>Bacillales</taxon>
        <taxon>Paenibacillaceae</taxon>
        <taxon>Paenibacillus</taxon>
    </lineage>
</organism>
<dbReference type="GeneID" id="93345881"/>
<keyword evidence="1" id="KW-0812">Transmembrane</keyword>
<keyword evidence="1" id="KW-1133">Transmembrane helix</keyword>
<dbReference type="AlphaFoldDB" id="A0A378XX75"/>
<gene>
    <name evidence="2" type="ORF">NCTC10343_02484</name>
</gene>
<dbReference type="EMBL" id="UGSC01000001">
    <property type="protein sequence ID" value="SUA69622.1"/>
    <property type="molecule type" value="Genomic_DNA"/>
</dbReference>
<keyword evidence="1" id="KW-0472">Membrane</keyword>
<accession>A0A378XX75</accession>
<reference evidence="2 3" key="1">
    <citation type="submission" date="2018-06" db="EMBL/GenBank/DDBJ databases">
        <authorList>
            <consortium name="Pathogen Informatics"/>
            <person name="Doyle S."/>
        </authorList>
    </citation>
    <scope>NUCLEOTIDE SEQUENCE [LARGE SCALE GENOMIC DNA]</scope>
    <source>
        <strain evidence="2 3">NCTC10343</strain>
    </source>
</reference>
<protein>
    <submittedName>
        <fullName evidence="2">Uncharacterized protein</fullName>
    </submittedName>
</protein>
<feature type="transmembrane region" description="Helical" evidence="1">
    <location>
        <begin position="29"/>
        <end position="48"/>
    </location>
</feature>
<name>A0A378XX75_PAEPO</name>
<evidence type="ECO:0000313" key="3">
    <source>
        <dbReference type="Proteomes" id="UP000254400"/>
    </source>
</evidence>
<proteinExistence type="predicted"/>
<dbReference type="RefSeq" id="WP_019687182.1">
    <property type="nucleotide sequence ID" value="NZ_CP036496.1"/>
</dbReference>
<evidence type="ECO:0000313" key="2">
    <source>
        <dbReference type="EMBL" id="SUA69622.1"/>
    </source>
</evidence>
<dbReference type="Proteomes" id="UP000254400">
    <property type="component" value="Unassembled WGS sequence"/>
</dbReference>
<sequence>MLYVILVTSILASLYEFKKFKEKQYVREIVFSSILLSIGVILIILRIVSIKLPTPLTGIQILFQPISRLLTEMLS</sequence>